<feature type="domain" description="Adhesin isopeptide-forming adherence" evidence="5">
    <location>
        <begin position="581"/>
        <end position="723"/>
    </location>
</feature>
<dbReference type="OrthoDB" id="2194922at2"/>
<dbReference type="SUPFAM" id="SSF74914">
    <property type="entry name" value="V-region of surface antigen I/II (SA I/II, PAC)"/>
    <property type="match status" value="1"/>
</dbReference>
<feature type="signal peptide" evidence="3">
    <location>
        <begin position="1"/>
        <end position="30"/>
    </location>
</feature>
<evidence type="ECO:0000313" key="7">
    <source>
        <dbReference type="EMBL" id="WYJ91053.1"/>
    </source>
</evidence>
<dbReference type="InterPro" id="IPR041033">
    <property type="entry name" value="SpaA_PFL_dom_1"/>
</dbReference>
<accession>A0A242K911</accession>
<keyword evidence="2" id="KW-0472">Membrane</keyword>
<feature type="transmembrane region" description="Helical" evidence="2">
    <location>
        <begin position="1183"/>
        <end position="1202"/>
    </location>
</feature>
<dbReference type="InterPro" id="IPR036234">
    <property type="entry name" value="SA_I/II_PAC_V_sf"/>
</dbReference>
<evidence type="ECO:0000313" key="6">
    <source>
        <dbReference type="EMBL" id="OTP17446.1"/>
    </source>
</evidence>
<dbReference type="InterPro" id="IPR013783">
    <property type="entry name" value="Ig-like_fold"/>
</dbReference>
<dbReference type="Gene3D" id="2.60.40.740">
    <property type="match status" value="4"/>
</dbReference>
<dbReference type="NCBIfam" id="TIGR01167">
    <property type="entry name" value="LPXTG_anchor"/>
    <property type="match status" value="1"/>
</dbReference>
<feature type="compositionally biased region" description="Basic and acidic residues" evidence="1">
    <location>
        <begin position="1157"/>
        <end position="1167"/>
    </location>
</feature>
<dbReference type="RefSeq" id="WP_086348657.1">
    <property type="nucleotide sequence ID" value="NZ_CP147247.1"/>
</dbReference>
<evidence type="ECO:0000259" key="4">
    <source>
        <dbReference type="Pfam" id="PF17802"/>
    </source>
</evidence>
<dbReference type="Pfam" id="PF17802">
    <property type="entry name" value="SpaA"/>
    <property type="match status" value="2"/>
</dbReference>
<keyword evidence="8" id="KW-1185">Reference proteome</keyword>
<evidence type="ECO:0000256" key="3">
    <source>
        <dbReference type="SAM" id="SignalP"/>
    </source>
</evidence>
<feature type="region of interest" description="Disordered" evidence="1">
    <location>
        <begin position="1155"/>
        <end position="1174"/>
    </location>
</feature>
<feature type="domain" description="SpaA-like prealbumin fold" evidence="4">
    <location>
        <begin position="868"/>
        <end position="942"/>
    </location>
</feature>
<keyword evidence="3" id="KW-0732">Signal</keyword>
<evidence type="ECO:0000313" key="8">
    <source>
        <dbReference type="Proteomes" id="UP000195141"/>
    </source>
</evidence>
<dbReference type="EMBL" id="CP147247">
    <property type="protein sequence ID" value="WYJ91053.1"/>
    <property type="molecule type" value="Genomic_DNA"/>
</dbReference>
<reference evidence="7" key="2">
    <citation type="submission" date="2017-05" db="EMBL/GenBank/DDBJ databases">
        <authorList>
            <consortium name="The Broad Institute Genomics Platform"/>
            <consortium name="The Broad Institute Genomic Center for Infectious Diseases"/>
            <person name="Earl A."/>
            <person name="Manson A."/>
            <person name="Schwartman J."/>
            <person name="Gilmore M."/>
            <person name="Abouelleil A."/>
            <person name="Cao P."/>
            <person name="Chapman S."/>
            <person name="Cusick C."/>
            <person name="Shea T."/>
            <person name="Young S."/>
            <person name="Neafsey D."/>
            <person name="Nusbaum C."/>
            <person name="Birren B."/>
        </authorList>
    </citation>
    <scope>NUCLEOTIDE SEQUENCE</scope>
    <source>
        <strain evidence="7">9E7_DIV0242</strain>
    </source>
</reference>
<gene>
    <name evidence="6" type="ORF">A5888_001584</name>
    <name evidence="7" type="ORF">A5888_002821</name>
</gene>
<dbReference type="InterPro" id="IPR026466">
    <property type="entry name" value="Fim_isopep_form_D2_dom"/>
</dbReference>
<dbReference type="Pfam" id="PF17998">
    <property type="entry name" value="AgI_II_C2"/>
    <property type="match status" value="3"/>
</dbReference>
<feature type="chain" id="PRO_5012579895" description="Gram-positive cocci surface proteins LPxTG domain-containing protein" evidence="3">
    <location>
        <begin position="31"/>
        <end position="1221"/>
    </location>
</feature>
<organism evidence="6">
    <name type="scientific">Candidatus Enterococcus clewellii</name>
    <dbReference type="NCBI Taxonomy" id="1834193"/>
    <lineage>
        <taxon>Bacteria</taxon>
        <taxon>Bacillati</taxon>
        <taxon>Bacillota</taxon>
        <taxon>Bacilli</taxon>
        <taxon>Lactobacillales</taxon>
        <taxon>Enterococcaceae</taxon>
        <taxon>Enterococcus</taxon>
    </lineage>
</organism>
<feature type="domain" description="Adhesin isopeptide-forming adherence" evidence="5">
    <location>
        <begin position="282"/>
        <end position="421"/>
    </location>
</feature>
<evidence type="ECO:0000256" key="2">
    <source>
        <dbReference type="SAM" id="Phobius"/>
    </source>
</evidence>
<evidence type="ECO:0000259" key="5">
    <source>
        <dbReference type="Pfam" id="PF17998"/>
    </source>
</evidence>
<feature type="domain" description="Adhesin isopeptide-forming adherence" evidence="5">
    <location>
        <begin position="430"/>
        <end position="573"/>
    </location>
</feature>
<reference evidence="6" key="1">
    <citation type="submission" date="2017-05" db="EMBL/GenBank/DDBJ databases">
        <title>The Genome Sequence of Enterococcus sp. 9E7_DIV0242.</title>
        <authorList>
            <consortium name="The Broad Institute Genomics Platform"/>
            <consortium name="The Broad Institute Genomic Center for Infectious Diseases"/>
            <person name="Earl A."/>
            <person name="Manson A."/>
            <person name="Schwartman J."/>
            <person name="Gilmore M."/>
            <person name="Abouelleil A."/>
            <person name="Cao P."/>
            <person name="Chapman S."/>
            <person name="Cusick C."/>
            <person name="Shea T."/>
            <person name="Young S."/>
            <person name="Neafsey D."/>
            <person name="Nusbaum C."/>
            <person name="Birren B."/>
        </authorList>
    </citation>
    <scope>NUCLEOTIDE SEQUENCE [LARGE SCALE GENOMIC DNA]</scope>
    <source>
        <strain evidence="6">9E7_DIV0242</strain>
    </source>
</reference>
<evidence type="ECO:0008006" key="9">
    <source>
        <dbReference type="Google" id="ProtNLM"/>
    </source>
</evidence>
<dbReference type="Gene3D" id="2.60.40.10">
    <property type="entry name" value="Immunoglobulins"/>
    <property type="match status" value="2"/>
</dbReference>
<keyword evidence="2" id="KW-1133">Transmembrane helix</keyword>
<dbReference type="EMBL" id="NGMM01000002">
    <property type="protein sequence ID" value="OTP17446.1"/>
    <property type="molecule type" value="Genomic_DNA"/>
</dbReference>
<name>A0A242K911_9ENTE</name>
<dbReference type="InterPro" id="IPR026345">
    <property type="entry name" value="Adh_isopep-form_adh_dom"/>
</dbReference>
<dbReference type="AlphaFoldDB" id="A0A242K911"/>
<feature type="domain" description="SpaA-like prealbumin fold" evidence="4">
    <location>
        <begin position="778"/>
        <end position="838"/>
    </location>
</feature>
<sequence>MRSKKYKLLKTVLGVSLSLLVFLSGEKANAEIVTVDRENPISATNNLIIDKDVTVSKADVKATGDATIEYFTDSADVEPINVFQKGYGATKITFGNVTGTEKVTVKQSSIGTYKGKKISSVIEYSNFKRDDTGERPFLILSDHLFSGYWYDHVIQMDISVKFFDEQNNQVSFNKDAFISFNSLNKGEFASYLNQSADLNTYITNDSNVIEGNNPFNSSEKVMIGASNDFEDVLGSQTFKKNTASFQISGNELNFRVGIDSEISTVWNSLSSATLFNTEPEAPKKDVALSVGGASVNGKEVFAGQTLIYPVEFKVHTLGVDLLEKYSKLQVVDKLSEYVTYEKMWLPEDSSAAANYDKDSHKVTLTTSKNFRESVIKYNAESYTAYVQVKVNANATSANVIKNTASLVVNSTTKDSNTVSNLVKDTVLPAPVKFVLDETGKNINEQSVMPSSILYYKKNQQVNTLNKDILTKYSKFVISDPLPEYVNYISATLLKNDVEIKGVKGIVYDEKTHTVTFTADAAFLKEMEMNNETYSLKTKAQVKANVKNGTVIKNVAGTTINDTEQKTNEVETPVKEPVFVAPSKRVLNENLEDINEKSVEAGDIIYYDIDQQVNTLNVDIATKYTQFSISDPFPAQTKYLSSTVLKNGVEMKDVKVISYDEKTHTVVFEADSVFLKEMEMNNETYTLRNKMQVIEAIGDKEPIKNTASSSINSNKKNTNEVENTTKLPKGSIKINKITRQLVDIDILTGELIYEKLPQEGVSYQVNANQDIVLPNNEIVAEAGSDYGTATTDKTGQATVNDLYGGQYVLVEQSAPLGIQIDPTPIVVDLAAGEDGKLAATAEQEDLLQEVQFIVNKAFENESGDFESGSGAVFGIFHSQEHVINADTLISADTLMGSVEIKDGKGTYQDVLIPNQTYYLQETSTIEGYQLNTTKYYFTYKPDSNEAVHVVEFYENGYVENDVIKEYEVPTEETDQEDVETKEKDSVESEDSELEIELTPIKNLLIHEDSITKFINENGELLNHYDILEDGKTIEFKGQIYIGDHEKIESIVFSDVLPDGFEFQSMKVLDINGNDVTKQVDYAVNEQKIEVTVKEDYASTLNRSSLDWFVETVYNYDESHKGKTFENQMLLTVNDVEKPSNMVTLTPPVIEVVIESTEEPTKESNEPVEKPSGMFPQTGETVKKLTTIIGLCLVVGVVGGMVLLKKKQAQEEQEENSETENKE</sequence>
<keyword evidence="2" id="KW-0812">Transmembrane</keyword>
<dbReference type="Proteomes" id="UP000195141">
    <property type="component" value="Chromosome"/>
</dbReference>
<protein>
    <recommendedName>
        <fullName evidence="9">Gram-positive cocci surface proteins LPxTG domain-containing protein</fullName>
    </recommendedName>
</protein>
<reference evidence="7" key="3">
    <citation type="submission" date="2024-03" db="EMBL/GenBank/DDBJ databases">
        <title>The Genome Sequence of Enterococcus sp. DIV0242b.</title>
        <authorList>
            <consortium name="The Broad Institute Genomics Platform"/>
            <consortium name="The Broad Institute Microbial Omics Core"/>
            <consortium name="The Broad Institute Genomic Center for Infectious Diseases"/>
            <person name="Earl A."/>
            <person name="Manson A."/>
            <person name="Gilmore M."/>
            <person name="Schwartman J."/>
            <person name="Shea T."/>
            <person name="Abouelleil A."/>
            <person name="Cao P."/>
            <person name="Chapman S."/>
            <person name="Cusick C."/>
            <person name="Young S."/>
            <person name="Neafsey D."/>
            <person name="Nusbaum C."/>
            <person name="Birren B."/>
        </authorList>
    </citation>
    <scope>NUCLEOTIDE SEQUENCE</scope>
    <source>
        <strain evidence="7">9E7_DIV0242</strain>
    </source>
</reference>
<feature type="region of interest" description="Disordered" evidence="1">
    <location>
        <begin position="968"/>
        <end position="989"/>
    </location>
</feature>
<dbReference type="NCBIfam" id="TIGR04226">
    <property type="entry name" value="RrgB_K2N_iso_D2"/>
    <property type="match status" value="1"/>
</dbReference>
<proteinExistence type="predicted"/>
<evidence type="ECO:0000256" key="1">
    <source>
        <dbReference type="SAM" id="MobiDB-lite"/>
    </source>
</evidence>